<name>A0ABT9WLW3_9BACI</name>
<keyword evidence="2" id="KW-1185">Reference proteome</keyword>
<proteinExistence type="predicted"/>
<accession>A0ABT9WLW3</accession>
<dbReference type="Proteomes" id="UP001223586">
    <property type="component" value="Unassembled WGS sequence"/>
</dbReference>
<dbReference type="EMBL" id="JAUSTT010000001">
    <property type="protein sequence ID" value="MDQ0174231.1"/>
    <property type="molecule type" value="Genomic_DNA"/>
</dbReference>
<keyword evidence="1" id="KW-0238">DNA-binding</keyword>
<protein>
    <submittedName>
        <fullName evidence="1">DNA-binding transcriptional regulator YafY</fullName>
    </submittedName>
</protein>
<comment type="caution">
    <text evidence="1">The sequence shown here is derived from an EMBL/GenBank/DDBJ whole genome shotgun (WGS) entry which is preliminary data.</text>
</comment>
<dbReference type="RefSeq" id="WP_307225538.1">
    <property type="nucleotide sequence ID" value="NZ_JAUSTT010000001.1"/>
</dbReference>
<evidence type="ECO:0000313" key="1">
    <source>
        <dbReference type="EMBL" id="MDQ0174231.1"/>
    </source>
</evidence>
<gene>
    <name evidence="1" type="ORF">J2S08_000062</name>
</gene>
<dbReference type="GO" id="GO:0003677">
    <property type="term" value="F:DNA binding"/>
    <property type="evidence" value="ECO:0007669"/>
    <property type="project" value="UniProtKB-KW"/>
</dbReference>
<reference evidence="1 2" key="1">
    <citation type="submission" date="2023-07" db="EMBL/GenBank/DDBJ databases">
        <title>Genomic Encyclopedia of Type Strains, Phase IV (KMG-IV): sequencing the most valuable type-strain genomes for metagenomic binning, comparative biology and taxonomic classification.</title>
        <authorList>
            <person name="Goeker M."/>
        </authorList>
    </citation>
    <scope>NUCLEOTIDE SEQUENCE [LARGE SCALE GENOMIC DNA]</scope>
    <source>
        <strain evidence="1 2">DSM 23837</strain>
    </source>
</reference>
<organism evidence="1 2">
    <name type="scientific">Bacillus chungangensis</name>
    <dbReference type="NCBI Taxonomy" id="587633"/>
    <lineage>
        <taxon>Bacteria</taxon>
        <taxon>Bacillati</taxon>
        <taxon>Bacillota</taxon>
        <taxon>Bacilli</taxon>
        <taxon>Bacillales</taxon>
        <taxon>Bacillaceae</taxon>
        <taxon>Bacillus</taxon>
    </lineage>
</organism>
<sequence>MNGLLMRALESKEKLEMIYLSNSNEISQRQIRVIEVNKQSFKAYCFLRKQYRIFIISNVLSMQPLQNKHRGSA</sequence>
<evidence type="ECO:0000313" key="2">
    <source>
        <dbReference type="Proteomes" id="UP001223586"/>
    </source>
</evidence>